<keyword evidence="1" id="KW-1133">Transmembrane helix</keyword>
<feature type="transmembrane region" description="Helical" evidence="1">
    <location>
        <begin position="113"/>
        <end position="135"/>
    </location>
</feature>
<dbReference type="EMBL" id="BAABHW010000005">
    <property type="protein sequence ID" value="GAA5079015.1"/>
    <property type="molecule type" value="Genomic_DNA"/>
</dbReference>
<evidence type="ECO:0000313" key="3">
    <source>
        <dbReference type="Proteomes" id="UP001499910"/>
    </source>
</evidence>
<dbReference type="RefSeq" id="WP_259552562.1">
    <property type="nucleotide sequence ID" value="NZ_BAABHW010000005.1"/>
</dbReference>
<gene>
    <name evidence="2" type="ORF">GCM10023209_30750</name>
</gene>
<protein>
    <submittedName>
        <fullName evidence="2">Uncharacterized protein</fullName>
    </submittedName>
</protein>
<feature type="transmembrane region" description="Helical" evidence="1">
    <location>
        <begin position="15"/>
        <end position="38"/>
    </location>
</feature>
<reference evidence="3" key="1">
    <citation type="journal article" date="2019" name="Int. J. Syst. Evol. Microbiol.">
        <title>The Global Catalogue of Microorganisms (GCM) 10K type strain sequencing project: providing services to taxonomists for standard genome sequencing and annotation.</title>
        <authorList>
            <consortium name="The Broad Institute Genomics Platform"/>
            <consortium name="The Broad Institute Genome Sequencing Center for Infectious Disease"/>
            <person name="Wu L."/>
            <person name="Ma J."/>
        </authorList>
    </citation>
    <scope>NUCLEOTIDE SEQUENCE [LARGE SCALE GENOMIC DNA]</scope>
    <source>
        <strain evidence="3">JCM 18015</strain>
    </source>
</reference>
<proteinExistence type="predicted"/>
<sequence>MGTDAQRLSDAISELLLTLWAASLLILPLLALWLALALRCDAARGHPTARVRWIVLAALMLLTLQVLLFRAPQLLPGLFFALRGPEITFFALPLWIGVEAWGAALATGWRRRWLYAAIFGSLSFLGGVLALGYVLR</sequence>
<comment type="caution">
    <text evidence="2">The sequence shown here is derived from an EMBL/GenBank/DDBJ whole genome shotgun (WGS) entry which is preliminary data.</text>
</comment>
<keyword evidence="3" id="KW-1185">Reference proteome</keyword>
<dbReference type="Proteomes" id="UP001499910">
    <property type="component" value="Unassembled WGS sequence"/>
</dbReference>
<accession>A0ABP9LI40</accession>
<name>A0ABP9LI40_9RHOB</name>
<feature type="transmembrane region" description="Helical" evidence="1">
    <location>
        <begin position="89"/>
        <end position="106"/>
    </location>
</feature>
<keyword evidence="1" id="KW-0812">Transmembrane</keyword>
<evidence type="ECO:0000313" key="2">
    <source>
        <dbReference type="EMBL" id="GAA5079015.1"/>
    </source>
</evidence>
<organism evidence="2 3">
    <name type="scientific">[Roseibacterium] beibuensis</name>
    <dbReference type="NCBI Taxonomy" id="1193142"/>
    <lineage>
        <taxon>Bacteria</taxon>
        <taxon>Pseudomonadati</taxon>
        <taxon>Pseudomonadota</taxon>
        <taxon>Alphaproteobacteria</taxon>
        <taxon>Rhodobacterales</taxon>
        <taxon>Roseobacteraceae</taxon>
        <taxon>Roseicyclus</taxon>
    </lineage>
</organism>
<evidence type="ECO:0000256" key="1">
    <source>
        <dbReference type="SAM" id="Phobius"/>
    </source>
</evidence>
<keyword evidence="1" id="KW-0472">Membrane</keyword>
<feature type="transmembrane region" description="Helical" evidence="1">
    <location>
        <begin position="50"/>
        <end position="69"/>
    </location>
</feature>